<keyword evidence="3" id="KW-1185">Reference proteome</keyword>
<dbReference type="EMBL" id="ML996699">
    <property type="protein sequence ID" value="KAF2398755.1"/>
    <property type="molecule type" value="Genomic_DNA"/>
</dbReference>
<feature type="region of interest" description="Disordered" evidence="1">
    <location>
        <begin position="145"/>
        <end position="164"/>
    </location>
</feature>
<sequence>MNANPPKCLQPRRRRLALTAIHQKPPPPHPSPSPSPRGTTRGFANARSAAVVGMPPGMERRGLRFFTAGAGGRHFPASVTDSGRARRCGTEWGFSGRRGRRMWAWYRLTKLALYWLSGVDTPPTFPCRTRWFIVRHSSFPIVPNFRFQPQPPPSAPYGTEPASP</sequence>
<dbReference type="AlphaFoldDB" id="A0A6G1HSP1"/>
<evidence type="ECO:0000256" key="1">
    <source>
        <dbReference type="SAM" id="MobiDB-lite"/>
    </source>
</evidence>
<feature type="region of interest" description="Disordered" evidence="1">
    <location>
        <begin position="17"/>
        <end position="42"/>
    </location>
</feature>
<name>A0A6G1HSP1_9PEZI</name>
<evidence type="ECO:0000313" key="3">
    <source>
        <dbReference type="Proteomes" id="UP000799640"/>
    </source>
</evidence>
<accession>A0A6G1HSP1</accession>
<proteinExistence type="predicted"/>
<feature type="compositionally biased region" description="Pro residues" evidence="1">
    <location>
        <begin position="24"/>
        <end position="35"/>
    </location>
</feature>
<protein>
    <submittedName>
        <fullName evidence="2">Uncharacterized protein</fullName>
    </submittedName>
</protein>
<dbReference type="Proteomes" id="UP000799640">
    <property type="component" value="Unassembled WGS sequence"/>
</dbReference>
<gene>
    <name evidence="2" type="ORF">EJ06DRAFT_90804</name>
</gene>
<reference evidence="2" key="1">
    <citation type="journal article" date="2020" name="Stud. Mycol.">
        <title>101 Dothideomycetes genomes: a test case for predicting lifestyles and emergence of pathogens.</title>
        <authorList>
            <person name="Haridas S."/>
            <person name="Albert R."/>
            <person name="Binder M."/>
            <person name="Bloem J."/>
            <person name="Labutti K."/>
            <person name="Salamov A."/>
            <person name="Andreopoulos B."/>
            <person name="Baker S."/>
            <person name="Barry K."/>
            <person name="Bills G."/>
            <person name="Bluhm B."/>
            <person name="Cannon C."/>
            <person name="Castanera R."/>
            <person name="Culley D."/>
            <person name="Daum C."/>
            <person name="Ezra D."/>
            <person name="Gonzalez J."/>
            <person name="Henrissat B."/>
            <person name="Kuo A."/>
            <person name="Liang C."/>
            <person name="Lipzen A."/>
            <person name="Lutzoni F."/>
            <person name="Magnuson J."/>
            <person name="Mondo S."/>
            <person name="Nolan M."/>
            <person name="Ohm R."/>
            <person name="Pangilinan J."/>
            <person name="Park H.-J."/>
            <person name="Ramirez L."/>
            <person name="Alfaro M."/>
            <person name="Sun H."/>
            <person name="Tritt A."/>
            <person name="Yoshinaga Y."/>
            <person name="Zwiers L.-H."/>
            <person name="Turgeon B."/>
            <person name="Goodwin S."/>
            <person name="Spatafora J."/>
            <person name="Crous P."/>
            <person name="Grigoriev I."/>
        </authorList>
    </citation>
    <scope>NUCLEOTIDE SEQUENCE</scope>
    <source>
        <strain evidence="2">CBS 262.69</strain>
    </source>
</reference>
<evidence type="ECO:0000313" key="2">
    <source>
        <dbReference type="EMBL" id="KAF2398755.1"/>
    </source>
</evidence>
<organism evidence="2 3">
    <name type="scientific">Trichodelitschia bisporula</name>
    <dbReference type="NCBI Taxonomy" id="703511"/>
    <lineage>
        <taxon>Eukaryota</taxon>
        <taxon>Fungi</taxon>
        <taxon>Dikarya</taxon>
        <taxon>Ascomycota</taxon>
        <taxon>Pezizomycotina</taxon>
        <taxon>Dothideomycetes</taxon>
        <taxon>Dothideomycetes incertae sedis</taxon>
        <taxon>Phaeotrichales</taxon>
        <taxon>Phaeotrichaceae</taxon>
        <taxon>Trichodelitschia</taxon>
    </lineage>
</organism>